<dbReference type="Proteomes" id="UP000887565">
    <property type="component" value="Unplaced"/>
</dbReference>
<proteinExistence type="predicted"/>
<name>A0A915IP70_ROMCU</name>
<dbReference type="AlphaFoldDB" id="A0A915IP70"/>
<keyword evidence="1" id="KW-1185">Reference proteome</keyword>
<sequence>MKINLQMDWVIFQQIFAKLLPNVIVIDKNSTILPIKSAIINPQSEHFPVTVNIYTSQTMKQADTEEEAHKESGAEMEEIRQFGQGFSISTRSHQFEELLSV</sequence>
<evidence type="ECO:0000313" key="1">
    <source>
        <dbReference type="Proteomes" id="UP000887565"/>
    </source>
</evidence>
<organism evidence="1 2">
    <name type="scientific">Romanomermis culicivorax</name>
    <name type="common">Nematode worm</name>
    <dbReference type="NCBI Taxonomy" id="13658"/>
    <lineage>
        <taxon>Eukaryota</taxon>
        <taxon>Metazoa</taxon>
        <taxon>Ecdysozoa</taxon>
        <taxon>Nematoda</taxon>
        <taxon>Enoplea</taxon>
        <taxon>Dorylaimia</taxon>
        <taxon>Mermithida</taxon>
        <taxon>Mermithoidea</taxon>
        <taxon>Mermithidae</taxon>
        <taxon>Romanomermis</taxon>
    </lineage>
</organism>
<dbReference type="WBParaSite" id="nRc.2.0.1.t15983-RA">
    <property type="protein sequence ID" value="nRc.2.0.1.t15983-RA"/>
    <property type="gene ID" value="nRc.2.0.1.g15983"/>
</dbReference>
<evidence type="ECO:0000313" key="2">
    <source>
        <dbReference type="WBParaSite" id="nRc.2.0.1.t15983-RA"/>
    </source>
</evidence>
<reference evidence="2" key="1">
    <citation type="submission" date="2022-11" db="UniProtKB">
        <authorList>
            <consortium name="WormBaseParasite"/>
        </authorList>
    </citation>
    <scope>IDENTIFICATION</scope>
</reference>
<protein>
    <submittedName>
        <fullName evidence="2">Uncharacterized protein</fullName>
    </submittedName>
</protein>
<accession>A0A915IP70</accession>